<dbReference type="EMBL" id="JBHSRS010000002">
    <property type="protein sequence ID" value="MFC6279935.1"/>
    <property type="molecule type" value="Genomic_DNA"/>
</dbReference>
<dbReference type="Pfam" id="PF13458">
    <property type="entry name" value="Peripla_BP_6"/>
    <property type="match status" value="1"/>
</dbReference>
<name>A0ABW1TSS7_9BURK</name>
<dbReference type="Proteomes" id="UP001596270">
    <property type="component" value="Unassembled WGS sequence"/>
</dbReference>
<dbReference type="InterPro" id="IPR028082">
    <property type="entry name" value="Peripla_BP_I"/>
</dbReference>
<dbReference type="PANTHER" id="PTHR47235:SF1">
    <property type="entry name" value="BLR6548 PROTEIN"/>
    <property type="match status" value="1"/>
</dbReference>
<evidence type="ECO:0000256" key="1">
    <source>
        <dbReference type="ARBA" id="ARBA00010062"/>
    </source>
</evidence>
<comment type="similarity">
    <text evidence="1">Belongs to the leucine-binding protein family.</text>
</comment>
<comment type="caution">
    <text evidence="4">The sequence shown here is derived from an EMBL/GenBank/DDBJ whole genome shotgun (WGS) entry which is preliminary data.</text>
</comment>
<dbReference type="InterPro" id="IPR028081">
    <property type="entry name" value="Leu-bd"/>
</dbReference>
<organism evidence="4 5">
    <name type="scientific">Polaromonas aquatica</name>
    <dbReference type="NCBI Taxonomy" id="332657"/>
    <lineage>
        <taxon>Bacteria</taxon>
        <taxon>Pseudomonadati</taxon>
        <taxon>Pseudomonadota</taxon>
        <taxon>Betaproteobacteria</taxon>
        <taxon>Burkholderiales</taxon>
        <taxon>Comamonadaceae</taxon>
        <taxon>Polaromonas</taxon>
    </lineage>
</organism>
<evidence type="ECO:0000256" key="2">
    <source>
        <dbReference type="ARBA" id="ARBA00022729"/>
    </source>
</evidence>
<protein>
    <submittedName>
        <fullName evidence="4">ABC transporter substrate-binding protein</fullName>
    </submittedName>
</protein>
<sequence length="404" mass="43785">MPSNSCTTIQKQRLAGVMEKDMDLWCRRFFLGFLGLVAALAWAGVHAENGVSDKEIVLGQSLGLTGPLAQLAPDIVNGANVYFDSVNAKGGIFGRRIRLVTLDDGYQPANTLKTARQLVEDERVFALLNLTGTDNVVGILPMLAKEKPPVPLFAPFTGADVLRVPVTGHVFHVRASYADETEKLVQHLTTVGVQRIGVLWINNGFGKEGLAGVEKAMHKRGLKLYANAPVQPDASDVDKAVAALHDTRPEVIIMITTGVPTVSFIKAYNKARKGMRFYALSVMGTQATLRALGPDGIGVVVTSVVPFPWSQSNPVANEYRSAMKNAGYDNLSFLGFESYINAKVLVEGLRGAGKDLTRPKFVNALEQMRQLNLGGFQVGFSKESHQGSRFVELTIIGPGEKFTK</sequence>
<keyword evidence="2" id="KW-0732">Signal</keyword>
<dbReference type="CDD" id="cd06326">
    <property type="entry name" value="PBP1_ABC_ligand_binding-like"/>
    <property type="match status" value="1"/>
</dbReference>
<evidence type="ECO:0000313" key="5">
    <source>
        <dbReference type="Proteomes" id="UP001596270"/>
    </source>
</evidence>
<dbReference type="SUPFAM" id="SSF53822">
    <property type="entry name" value="Periplasmic binding protein-like I"/>
    <property type="match status" value="1"/>
</dbReference>
<accession>A0ABW1TSS7</accession>
<keyword evidence="5" id="KW-1185">Reference proteome</keyword>
<proteinExistence type="inferred from homology"/>
<dbReference type="PANTHER" id="PTHR47235">
    <property type="entry name" value="BLR6548 PROTEIN"/>
    <property type="match status" value="1"/>
</dbReference>
<dbReference type="Gene3D" id="3.40.50.2300">
    <property type="match status" value="2"/>
</dbReference>
<evidence type="ECO:0000313" key="4">
    <source>
        <dbReference type="EMBL" id="MFC6279935.1"/>
    </source>
</evidence>
<evidence type="ECO:0000259" key="3">
    <source>
        <dbReference type="Pfam" id="PF13458"/>
    </source>
</evidence>
<reference evidence="5" key="1">
    <citation type="journal article" date="2019" name="Int. J. Syst. Evol. Microbiol.">
        <title>The Global Catalogue of Microorganisms (GCM) 10K type strain sequencing project: providing services to taxonomists for standard genome sequencing and annotation.</title>
        <authorList>
            <consortium name="The Broad Institute Genomics Platform"/>
            <consortium name="The Broad Institute Genome Sequencing Center for Infectious Disease"/>
            <person name="Wu L."/>
            <person name="Ma J."/>
        </authorList>
    </citation>
    <scope>NUCLEOTIDE SEQUENCE [LARGE SCALE GENOMIC DNA]</scope>
    <source>
        <strain evidence="5">CCUG 39402</strain>
    </source>
</reference>
<gene>
    <name evidence="4" type="ORF">ACFQND_01605</name>
</gene>
<feature type="domain" description="Leucine-binding protein" evidence="3">
    <location>
        <begin position="56"/>
        <end position="389"/>
    </location>
</feature>